<comment type="caution">
    <text evidence="1">The sequence shown here is derived from an EMBL/GenBank/DDBJ whole genome shotgun (WGS) entry which is preliminary data.</text>
</comment>
<dbReference type="Proteomes" id="UP000051054">
    <property type="component" value="Unassembled WGS sequence"/>
</dbReference>
<gene>
    <name evidence="1" type="ORF">FC40_GL001302</name>
</gene>
<evidence type="ECO:0000313" key="1">
    <source>
        <dbReference type="EMBL" id="KRM19831.1"/>
    </source>
</evidence>
<reference evidence="1 2" key="1">
    <citation type="journal article" date="2015" name="Genome Announc.">
        <title>Expanding the biotechnology potential of lactobacilli through comparative genomics of 213 strains and associated genera.</title>
        <authorList>
            <person name="Sun Z."/>
            <person name="Harris H.M."/>
            <person name="McCann A."/>
            <person name="Guo C."/>
            <person name="Argimon S."/>
            <person name="Zhang W."/>
            <person name="Yang X."/>
            <person name="Jeffery I.B."/>
            <person name="Cooney J.C."/>
            <person name="Kagawa T.F."/>
            <person name="Liu W."/>
            <person name="Song Y."/>
            <person name="Salvetti E."/>
            <person name="Wrobel A."/>
            <person name="Rasinkangas P."/>
            <person name="Parkhill J."/>
            <person name="Rea M.C."/>
            <person name="O'Sullivan O."/>
            <person name="Ritari J."/>
            <person name="Douillard F.P."/>
            <person name="Paul Ross R."/>
            <person name="Yang R."/>
            <person name="Briner A.E."/>
            <person name="Felis G.E."/>
            <person name="de Vos W.M."/>
            <person name="Barrangou R."/>
            <person name="Klaenhammer T.R."/>
            <person name="Caufield P.W."/>
            <person name="Cui Y."/>
            <person name="Zhang H."/>
            <person name="O'Toole P.W."/>
        </authorList>
    </citation>
    <scope>NUCLEOTIDE SEQUENCE [LARGE SCALE GENOMIC DNA]</scope>
    <source>
        <strain evidence="1 2">DSM 18933</strain>
    </source>
</reference>
<dbReference type="EMBL" id="AZGD01000030">
    <property type="protein sequence ID" value="KRM19831.1"/>
    <property type="molecule type" value="Genomic_DNA"/>
</dbReference>
<protein>
    <submittedName>
        <fullName evidence="1">Uncharacterized protein</fullName>
    </submittedName>
</protein>
<keyword evidence="2" id="KW-1185">Reference proteome</keyword>
<proteinExistence type="predicted"/>
<organism evidence="1 2">
    <name type="scientific">Ligilactobacillus hayakitensis DSM 18933 = JCM 14209</name>
    <dbReference type="NCBI Taxonomy" id="1423755"/>
    <lineage>
        <taxon>Bacteria</taxon>
        <taxon>Bacillati</taxon>
        <taxon>Bacillota</taxon>
        <taxon>Bacilli</taxon>
        <taxon>Lactobacillales</taxon>
        <taxon>Lactobacillaceae</taxon>
        <taxon>Ligilactobacillus</taxon>
    </lineage>
</organism>
<sequence length="87" mass="10122">MRGTIASAQTFLSEKYEAKSDYQSLDDLLMRYDRKFGKDRTNDYYANAATEFFPKALEVVEQYPEDVKEELGAAFRSALRDYLLAQF</sequence>
<dbReference type="AlphaFoldDB" id="A0A0R1WPM9"/>
<name>A0A0R1WPM9_9LACO</name>
<dbReference type="PATRIC" id="fig|1423755.3.peg.1379"/>
<evidence type="ECO:0000313" key="2">
    <source>
        <dbReference type="Proteomes" id="UP000051054"/>
    </source>
</evidence>
<accession>A0A0R1WPM9</accession>